<comment type="caution">
    <text evidence="2">The sequence shown here is derived from an EMBL/GenBank/DDBJ whole genome shotgun (WGS) entry which is preliminary data.</text>
</comment>
<name>A0A1V3IZI8_9PAST</name>
<proteinExistence type="predicted"/>
<dbReference type="EMBL" id="MLHL01000040">
    <property type="protein sequence ID" value="OOF47920.1"/>
    <property type="molecule type" value="Genomic_DNA"/>
</dbReference>
<keyword evidence="3" id="KW-1185">Reference proteome</keyword>
<accession>A0A1V3IZI8</accession>
<reference evidence="2 3" key="1">
    <citation type="submission" date="2016-10" db="EMBL/GenBank/DDBJ databases">
        <title>Rodentibacter gen. nov. and new species.</title>
        <authorList>
            <person name="Christensen H."/>
        </authorList>
    </citation>
    <scope>NUCLEOTIDE SEQUENCE [LARGE SCALE GENOMIC DNA]</scope>
    <source>
        <strain evidence="2 3">H1987082031</strain>
    </source>
</reference>
<evidence type="ECO:0000259" key="1">
    <source>
        <dbReference type="Pfam" id="PF06048"/>
    </source>
</evidence>
<gene>
    <name evidence="2" type="ORF">BKK52_07590</name>
</gene>
<dbReference type="OrthoDB" id="784829at2"/>
<feature type="domain" description="DUF927" evidence="1">
    <location>
        <begin position="177"/>
        <end position="444"/>
    </location>
</feature>
<dbReference type="Proteomes" id="UP000189161">
    <property type="component" value="Unassembled WGS sequence"/>
</dbReference>
<dbReference type="RefSeq" id="WP_077478435.1">
    <property type="nucleotide sequence ID" value="NZ_MLHL01000040.1"/>
</dbReference>
<dbReference type="SUPFAM" id="SSF52540">
    <property type="entry name" value="P-loop containing nucleoside triphosphate hydrolases"/>
    <property type="match status" value="1"/>
</dbReference>
<dbReference type="InterPro" id="IPR009270">
    <property type="entry name" value="DUF927"/>
</dbReference>
<organism evidence="2 3">
    <name type="scientific">Rodentibacter trehalosifermentans</name>
    <dbReference type="NCBI Taxonomy" id="1908263"/>
    <lineage>
        <taxon>Bacteria</taxon>
        <taxon>Pseudomonadati</taxon>
        <taxon>Pseudomonadota</taxon>
        <taxon>Gammaproteobacteria</taxon>
        <taxon>Pasteurellales</taxon>
        <taxon>Pasteurellaceae</taxon>
        <taxon>Rodentibacter</taxon>
    </lineage>
</organism>
<evidence type="ECO:0000313" key="3">
    <source>
        <dbReference type="Proteomes" id="UP000189161"/>
    </source>
</evidence>
<dbReference type="InterPro" id="IPR027417">
    <property type="entry name" value="P-loop_NTPase"/>
</dbReference>
<protein>
    <recommendedName>
        <fullName evidence="1">DUF927 domain-containing protein</fullName>
    </recommendedName>
</protein>
<sequence length="718" mass="80605">MSNYRKKAPNLRDNKDPYVELFILAGSHAWQSWGKGQGIEWHLLAQALKTPTNEKPVILGESQLKELNGLRIAHKEQAYIRIFQCGELTEAQITAICHNIAESTQAETVRLCDSLGNLKEDLSNYIQRIRKGETNAEIIAKHAIDEQNRDNANKTTPYIEERTEQGEKGLFYVIPKIDKQTGERTGETLKWLSDPVQVIGEGATETDSYLILQFTPQHKSAPVIEAITSANMGEREGWRQLRQKGLKVTSETKARTILADHLMRGVRPNWTLTNRTGWQGGAYLLPNGETLGKTETPVLFVGRSAGGRGYQQAGTVESWRENIADNIKGNSSMMTAVAVALSAPLIGILEADSFGVHLFGGSSTGKTTTANIASSIYGHPEHTRLTWYSTAYGILNEALAHNDGFLTLDEIGQGSSIKEVNTTAYALFNGVGKIQGARDGGNRDLMRWRTVAFSTGEKDVETFLQAGGINVKAGQLIRLLNIPIRKAHLFHQHGNAKAHADGLNEATRLHYGAIGREWIGYLNEHQENARKTYRTLKAKWAERVPQEADPQVYRVADRFAIMESALQLAQLFTGWQERENSEALICAFNDWLSVYGVKSKESEQVIEQFTGWILKYSESRFIEIPDNPYRTIQEVAGFRILANEKTDEHFYLYPHAFTEATNGHPKTQACEILLNAGILQRGKEAQYKYLNRIPKKYDPKRQRAYFIILPAEQDEEEE</sequence>
<evidence type="ECO:0000313" key="2">
    <source>
        <dbReference type="EMBL" id="OOF47920.1"/>
    </source>
</evidence>
<dbReference type="Pfam" id="PF06048">
    <property type="entry name" value="DUF927"/>
    <property type="match status" value="1"/>
</dbReference>
<dbReference type="AlphaFoldDB" id="A0A1V3IZI8"/>